<name>A0A7V7KFS3_9GAMM</name>
<evidence type="ECO:0000313" key="3">
    <source>
        <dbReference type="Proteomes" id="UP000486760"/>
    </source>
</evidence>
<evidence type="ECO:0000259" key="1">
    <source>
        <dbReference type="Pfam" id="PF14213"/>
    </source>
</evidence>
<gene>
    <name evidence="2" type="ORF">F0A17_13695</name>
</gene>
<dbReference type="InterPro" id="IPR025474">
    <property type="entry name" value="DUF4325"/>
</dbReference>
<protein>
    <submittedName>
        <fullName evidence="2">DUF4325 domain-containing protein</fullName>
    </submittedName>
</protein>
<dbReference type="EMBL" id="VTPY01000005">
    <property type="protein sequence ID" value="KAA0011493.1"/>
    <property type="molecule type" value="Genomic_DNA"/>
</dbReference>
<evidence type="ECO:0000313" key="2">
    <source>
        <dbReference type="EMBL" id="KAA0011493.1"/>
    </source>
</evidence>
<sequence>MKTIELAKVFSRYPAGRYKSDGPFSGEKFREEMLLPFINNEDLVVIVLDGAMGYGSSFLEEAFGGLVRKLKNKDIVKKKLVLVSKEDPFLVKEINSYIEHGLDERNA</sequence>
<dbReference type="AlphaFoldDB" id="A0A7V7KFS3"/>
<organism evidence="2 3">
    <name type="scientific">Billgrantia pellis</name>
    <dbReference type="NCBI Taxonomy" id="2606936"/>
    <lineage>
        <taxon>Bacteria</taxon>
        <taxon>Pseudomonadati</taxon>
        <taxon>Pseudomonadota</taxon>
        <taxon>Gammaproteobacteria</taxon>
        <taxon>Oceanospirillales</taxon>
        <taxon>Halomonadaceae</taxon>
        <taxon>Billgrantia</taxon>
    </lineage>
</organism>
<feature type="domain" description="DUF4325" evidence="1">
    <location>
        <begin position="25"/>
        <end position="84"/>
    </location>
</feature>
<dbReference type="Proteomes" id="UP000486760">
    <property type="component" value="Unassembled WGS sequence"/>
</dbReference>
<comment type="caution">
    <text evidence="2">The sequence shown here is derived from an EMBL/GenBank/DDBJ whole genome shotgun (WGS) entry which is preliminary data.</text>
</comment>
<keyword evidence="3" id="KW-1185">Reference proteome</keyword>
<reference evidence="2 3" key="1">
    <citation type="submission" date="2019-08" db="EMBL/GenBank/DDBJ databases">
        <title>Bioinformatics analysis of the strain L3 and L5.</title>
        <authorList>
            <person name="Li X."/>
        </authorList>
    </citation>
    <scope>NUCLEOTIDE SEQUENCE [LARGE SCALE GENOMIC DNA]</scope>
    <source>
        <strain evidence="2 3">L5</strain>
    </source>
</reference>
<accession>A0A7V7KFS3</accession>
<proteinExistence type="predicted"/>
<dbReference type="Pfam" id="PF14213">
    <property type="entry name" value="DUF4325"/>
    <property type="match status" value="1"/>
</dbReference>